<gene>
    <name evidence="4" type="ORF">ACN38_g11276</name>
</gene>
<feature type="domain" description="Fe2OG dioxygenase" evidence="3">
    <location>
        <begin position="165"/>
        <end position="266"/>
    </location>
</feature>
<dbReference type="PANTHER" id="PTHR47990">
    <property type="entry name" value="2-OXOGLUTARATE (2OG) AND FE(II)-DEPENDENT OXYGENASE SUPERFAMILY PROTEIN-RELATED"/>
    <property type="match status" value="1"/>
</dbReference>
<evidence type="ECO:0000313" key="4">
    <source>
        <dbReference type="EMBL" id="KOS37914.1"/>
    </source>
</evidence>
<dbReference type="SUPFAM" id="SSF51197">
    <property type="entry name" value="Clavaminate synthase-like"/>
    <property type="match status" value="1"/>
</dbReference>
<evidence type="ECO:0000256" key="1">
    <source>
        <dbReference type="ARBA" id="ARBA00008056"/>
    </source>
</evidence>
<dbReference type="PROSITE" id="PS51471">
    <property type="entry name" value="FE2OG_OXY"/>
    <property type="match status" value="1"/>
</dbReference>
<evidence type="ECO:0000259" key="3">
    <source>
        <dbReference type="PROSITE" id="PS51471"/>
    </source>
</evidence>
<keyword evidence="2" id="KW-0408">Iron</keyword>
<dbReference type="GO" id="GO:0016491">
    <property type="term" value="F:oxidoreductase activity"/>
    <property type="evidence" value="ECO:0007669"/>
    <property type="project" value="UniProtKB-KW"/>
</dbReference>
<reference evidence="4 5" key="1">
    <citation type="submission" date="2015-08" db="EMBL/GenBank/DDBJ databases">
        <title>Genome sequencing of Penicillium nordicum.</title>
        <authorList>
            <person name="Nguyen H.D."/>
            <person name="Seifert K.A."/>
        </authorList>
    </citation>
    <scope>NUCLEOTIDE SEQUENCE [LARGE SCALE GENOMIC DNA]</scope>
    <source>
        <strain evidence="4 5">DAOMC 185683</strain>
    </source>
</reference>
<comment type="caution">
    <text evidence="4">The sequence shown here is derived from an EMBL/GenBank/DDBJ whole genome shotgun (WGS) entry which is preliminary data.</text>
</comment>
<proteinExistence type="inferred from homology"/>
<accession>A0A0M8NZ25</accession>
<keyword evidence="5" id="KW-1185">Reference proteome</keyword>
<protein>
    <recommendedName>
        <fullName evidence="3">Fe2OG dioxygenase domain-containing protein</fullName>
    </recommendedName>
</protein>
<organism evidence="4 5">
    <name type="scientific">Penicillium nordicum</name>
    <dbReference type="NCBI Taxonomy" id="229535"/>
    <lineage>
        <taxon>Eukaryota</taxon>
        <taxon>Fungi</taxon>
        <taxon>Dikarya</taxon>
        <taxon>Ascomycota</taxon>
        <taxon>Pezizomycotina</taxon>
        <taxon>Eurotiomycetes</taxon>
        <taxon>Eurotiomycetidae</taxon>
        <taxon>Eurotiales</taxon>
        <taxon>Aspergillaceae</taxon>
        <taxon>Penicillium</taxon>
    </lineage>
</organism>
<comment type="similarity">
    <text evidence="1 2">Belongs to the iron/ascorbate-dependent oxidoreductase family.</text>
</comment>
<dbReference type="InterPro" id="IPR050231">
    <property type="entry name" value="Iron_ascorbate_oxido_reductase"/>
</dbReference>
<dbReference type="OrthoDB" id="288590at2759"/>
<dbReference type="InterPro" id="IPR044861">
    <property type="entry name" value="IPNS-like_FE2OG_OXY"/>
</dbReference>
<keyword evidence="2" id="KW-0560">Oxidoreductase</keyword>
<dbReference type="InterPro" id="IPR005123">
    <property type="entry name" value="Oxoglu/Fe-dep_dioxygenase_dom"/>
</dbReference>
<dbReference type="STRING" id="229535.A0A0M8NZ25"/>
<name>A0A0M8NZ25_9EURO</name>
<dbReference type="InterPro" id="IPR027443">
    <property type="entry name" value="IPNS-like_sf"/>
</dbReference>
<evidence type="ECO:0000313" key="5">
    <source>
        <dbReference type="Proteomes" id="UP000037696"/>
    </source>
</evidence>
<dbReference type="Proteomes" id="UP000037696">
    <property type="component" value="Unassembled WGS sequence"/>
</dbReference>
<dbReference type="GO" id="GO:0046872">
    <property type="term" value="F:metal ion binding"/>
    <property type="evidence" value="ECO:0007669"/>
    <property type="project" value="UniProtKB-KW"/>
</dbReference>
<dbReference type="Gene3D" id="2.60.120.330">
    <property type="entry name" value="B-lactam Antibiotic, Isopenicillin N Synthase, Chain"/>
    <property type="match status" value="1"/>
</dbReference>
<dbReference type="AlphaFoldDB" id="A0A0M8NZ25"/>
<dbReference type="EMBL" id="LHQQ01000284">
    <property type="protein sequence ID" value="KOS37914.1"/>
    <property type="molecule type" value="Genomic_DNA"/>
</dbReference>
<evidence type="ECO:0000256" key="2">
    <source>
        <dbReference type="RuleBase" id="RU003682"/>
    </source>
</evidence>
<sequence length="319" mass="35300">MKARSLKEIAKLVNAAQNDGIFYLDLSEDKGAQSCLTNMKSLTRGLFALETRDKEYYDIDKFGELKLNGYKPIGRNVGGIKGTRDGFESYAVGQDDILSSISGHAPRPQIMDHHLPDLEHFTTTCLSLAHDILSILSDNLCMSGEHTLQSLHDIPQSESGEPSMNIVRMLKYIHCDESTLRVPQQAHTDMGSLTFLFADTPGLQILPSGSTDWLYVPPQSGMALVNIGDALSVLSSRRFHSVLHRVASLPGMGMEERYSLAFLLRPARSTIMWPLEGDPGISQGKYTCADWMKMKFEVLRGPGSNKLDYIQPGKEIHGA</sequence>
<dbReference type="Pfam" id="PF03171">
    <property type="entry name" value="2OG-FeII_Oxy"/>
    <property type="match status" value="1"/>
</dbReference>
<keyword evidence="2" id="KW-0479">Metal-binding</keyword>